<dbReference type="AlphaFoldDB" id="A0A0F4YIZ2"/>
<dbReference type="Gene3D" id="2.40.50.40">
    <property type="match status" value="1"/>
</dbReference>
<dbReference type="SUPFAM" id="SSF54160">
    <property type="entry name" value="Chromo domain-like"/>
    <property type="match status" value="1"/>
</dbReference>
<dbReference type="InterPro" id="IPR016197">
    <property type="entry name" value="Chromo-like_dom_sf"/>
</dbReference>
<feature type="compositionally biased region" description="Polar residues" evidence="2">
    <location>
        <begin position="55"/>
        <end position="65"/>
    </location>
</feature>
<keyword evidence="4" id="KW-1185">Reference proteome</keyword>
<accession>A0A0F4YIZ2</accession>
<feature type="region of interest" description="Disordered" evidence="2">
    <location>
        <begin position="1"/>
        <end position="29"/>
    </location>
</feature>
<evidence type="ECO:0000256" key="1">
    <source>
        <dbReference type="ARBA" id="ARBA00011353"/>
    </source>
</evidence>
<proteinExistence type="predicted"/>
<dbReference type="RefSeq" id="XP_013324854.1">
    <property type="nucleotide sequence ID" value="XM_013469400.1"/>
</dbReference>
<name>A0A0F4YIZ2_RASE3</name>
<organism evidence="3 4">
    <name type="scientific">Rasamsonia emersonii (strain ATCC 16479 / CBS 393.64 / IMI 116815)</name>
    <dbReference type="NCBI Taxonomy" id="1408163"/>
    <lineage>
        <taxon>Eukaryota</taxon>
        <taxon>Fungi</taxon>
        <taxon>Dikarya</taxon>
        <taxon>Ascomycota</taxon>
        <taxon>Pezizomycotina</taxon>
        <taxon>Eurotiomycetes</taxon>
        <taxon>Eurotiomycetidae</taxon>
        <taxon>Eurotiales</taxon>
        <taxon>Trichocomaceae</taxon>
        <taxon>Rasamsonia</taxon>
    </lineage>
</organism>
<evidence type="ECO:0000313" key="4">
    <source>
        <dbReference type="Proteomes" id="UP000053958"/>
    </source>
</evidence>
<evidence type="ECO:0008006" key="5">
    <source>
        <dbReference type="Google" id="ProtNLM"/>
    </source>
</evidence>
<gene>
    <name evidence="3" type="ORF">T310_7818</name>
</gene>
<dbReference type="GeneID" id="25320083"/>
<dbReference type="STRING" id="1408163.A0A0F4YIZ2"/>
<reference evidence="3 4" key="1">
    <citation type="submission" date="2015-04" db="EMBL/GenBank/DDBJ databases">
        <authorList>
            <person name="Heijne W.H."/>
            <person name="Fedorova N.D."/>
            <person name="Nierman W.C."/>
            <person name="Vollebregt A.W."/>
            <person name="Zhao Z."/>
            <person name="Wu L."/>
            <person name="Kumar M."/>
            <person name="Stam H."/>
            <person name="van den Berg M.A."/>
            <person name="Pel H.J."/>
        </authorList>
    </citation>
    <scope>NUCLEOTIDE SEQUENCE [LARGE SCALE GENOMIC DNA]</scope>
    <source>
        <strain evidence="3 4">CBS 393.64</strain>
    </source>
</reference>
<feature type="region of interest" description="Disordered" evidence="2">
    <location>
        <begin position="46"/>
        <end position="114"/>
    </location>
</feature>
<protein>
    <recommendedName>
        <fullName evidence="5">Chromo domain-containing protein</fullName>
    </recommendedName>
</protein>
<sequence length="291" mass="33114">MEKREGPRGKISNSGRVLDTPSKKPKHSKIEIVDITVFNEEDIDEVDIGSRNKDNSTNYQQQEQDSGIEVKDVVEAITRQPDSSEPHKSGCGWSKKKNAVEYPSPSTFNPSKSNPFYRRLQSRRKEKGIIKYLVRWNGYGPEYEYDYWYRRDDLDNAQDIPEARRNGPRDFIMSMVNAVNPDGSRKYHLDIQLPGPQLRFTAPAGGQFWVGPIWDDGCRGTIAYLDGSRVRTVHMLHGSSISMYHVWTDHIRIVVGGSIMVLPPSLAPNPMVIPLSCYNGDLGAFFFVFRT</sequence>
<dbReference type="Proteomes" id="UP000053958">
    <property type="component" value="Unassembled WGS sequence"/>
</dbReference>
<comment type="subunit">
    <text evidence="1">Component of the NuA4 histone acetyltransferase complex.</text>
</comment>
<feature type="compositionally biased region" description="Polar residues" evidence="2">
    <location>
        <begin position="104"/>
        <end position="114"/>
    </location>
</feature>
<dbReference type="EMBL" id="LASV01000479">
    <property type="protein sequence ID" value="KKA18242.1"/>
    <property type="molecule type" value="Genomic_DNA"/>
</dbReference>
<comment type="caution">
    <text evidence="3">The sequence shown here is derived from an EMBL/GenBank/DDBJ whole genome shotgun (WGS) entry which is preliminary data.</text>
</comment>
<evidence type="ECO:0000256" key="2">
    <source>
        <dbReference type="SAM" id="MobiDB-lite"/>
    </source>
</evidence>
<evidence type="ECO:0000313" key="3">
    <source>
        <dbReference type="EMBL" id="KKA18242.1"/>
    </source>
</evidence>